<evidence type="ECO:0008006" key="4">
    <source>
        <dbReference type="Google" id="ProtNLM"/>
    </source>
</evidence>
<dbReference type="Proteomes" id="UP000290189">
    <property type="component" value="Unassembled WGS sequence"/>
</dbReference>
<dbReference type="AlphaFoldDB" id="A0A3P3YI60"/>
<proteinExistence type="predicted"/>
<sequence>MRVVALSILALVVATTAHSAVHCSIHGSTHVVMSDGTSKYQQHSGGLFRAFATAYNGMRLEVQCEFTDRTAAPGASPQQVTSSSAVLSEPEMTSCRLRVYDVARGCGVDVRHDGTLNRGYGSIAGRAMPLAAMNQVPIDPHLGVKVIPLTGNALSVEANWNGTFIQVVLGEKYMQVHSAVVPSCVGLCGNCQGVQAPPMDISSMAAFVASQQVAPAQAIQPQALCGTSGLGLGASLSTGIPQLFPQQQQGAAMLGAYPYPAYSPPTLADLYYTAQFPTEAQLLMAFEQCSAGDMVRLQYDPIFNSFVEDCMYDKSLGVGFDAAAKSSMDAFVTFTESILRSARVAQVLAVSPYLVQVCAACIPVQWPDTIQTTQILTSITSSSSGSARAYERLASGGVTFPMRYASINNYAIDPFVQTLLASALSSASASSSSSSWNANIVMPSWSSASMLTLPSQLVSAPLVVDGQSSLSWNTMPLLGGGVCTTIDPSRLAQIEMLIQQYVEGGQATQLASLIQQGQYYSVCQALACGMGQRSPTMASFASYLPMSSVASICPISTVPSSMFYHSYGQYNGSNLPYNVYGQSTASLYDNYLQGATYAQQMLGMYGSYGSMSGSMYGQGISGNPYYGGGQAFPTGNGMWNAANGNVANGYLSGQAFGANSMSNGNVANGMWNGNAANGMWNGNVANGMWSGNVANGYFNGQAFGANSMWNGNVANGYLSGQAVGANGMWNGNVANGQAYGGNMFNGNLAASQYLGGQALNGNGFVAGSGVLNGAGQAGMMTGSSVLNGAYANANMLGTGSVNTLAGQFGGNFNGQFAGGAFSMNGQMSVTGGASQQLLNEAEMLAGAPAMSPVQGAMGTGGSTAERILAQQDTGNTVQALGQAPLGATLMA</sequence>
<evidence type="ECO:0000313" key="3">
    <source>
        <dbReference type="Proteomes" id="UP000290189"/>
    </source>
</evidence>
<organism evidence="2 3">
    <name type="scientific">Plasmodiophora brassicae</name>
    <name type="common">Clubroot disease agent</name>
    <dbReference type="NCBI Taxonomy" id="37360"/>
    <lineage>
        <taxon>Eukaryota</taxon>
        <taxon>Sar</taxon>
        <taxon>Rhizaria</taxon>
        <taxon>Endomyxa</taxon>
        <taxon>Phytomyxea</taxon>
        <taxon>Plasmodiophorida</taxon>
        <taxon>Plasmodiophoridae</taxon>
        <taxon>Plasmodiophora</taxon>
    </lineage>
</organism>
<name>A0A3P3YI60_PLABS</name>
<reference evidence="2 3" key="1">
    <citation type="submission" date="2018-03" db="EMBL/GenBank/DDBJ databases">
        <authorList>
            <person name="Fogelqvist J."/>
        </authorList>
    </citation>
    <scope>NUCLEOTIDE SEQUENCE [LARGE SCALE GENOMIC DNA]</scope>
</reference>
<evidence type="ECO:0000313" key="2">
    <source>
        <dbReference type="EMBL" id="SPQ99881.1"/>
    </source>
</evidence>
<geneLocation type="mitochondrion" evidence="2"/>
<feature type="chain" id="PRO_5018269016" description="VWFD domain-containing protein" evidence="1">
    <location>
        <begin position="20"/>
        <end position="891"/>
    </location>
</feature>
<dbReference type="EMBL" id="OVEO01000012">
    <property type="protein sequence ID" value="SPQ99881.1"/>
    <property type="molecule type" value="Genomic_DNA"/>
</dbReference>
<keyword evidence="1" id="KW-0732">Signal</keyword>
<accession>A0A3P3YI60</accession>
<feature type="signal peptide" evidence="1">
    <location>
        <begin position="1"/>
        <end position="19"/>
    </location>
</feature>
<gene>
    <name evidence="2" type="ORF">PLBR_LOCUS7096</name>
</gene>
<protein>
    <recommendedName>
        <fullName evidence="4">VWFD domain-containing protein</fullName>
    </recommendedName>
</protein>
<evidence type="ECO:0000256" key="1">
    <source>
        <dbReference type="SAM" id="SignalP"/>
    </source>
</evidence>
<keyword evidence="2" id="KW-0496">Mitochondrion</keyword>